<sequence length="83" mass="8610">MTVRLHIDRIVLDAGVVAVADLPVFEAAFSDALQRLLADPDLAMRGTHGAIAGLTAPPLRTPATDTRALGEDMAAAVFGGIFP</sequence>
<proteinExistence type="predicted"/>
<gene>
    <name evidence="1" type="ORF">F3168_08365</name>
</gene>
<accession>A0A7C9GP54</accession>
<name>A0A7C9GP54_9SPHN</name>
<dbReference type="EMBL" id="WIOL01000002">
    <property type="protein sequence ID" value="MQT17277.1"/>
    <property type="molecule type" value="Genomic_DNA"/>
</dbReference>
<evidence type="ECO:0000313" key="1">
    <source>
        <dbReference type="EMBL" id="MQT17277.1"/>
    </source>
</evidence>
<dbReference type="Proteomes" id="UP000481327">
    <property type="component" value="Unassembled WGS sequence"/>
</dbReference>
<evidence type="ECO:0000313" key="2">
    <source>
        <dbReference type="Proteomes" id="UP000481327"/>
    </source>
</evidence>
<protein>
    <submittedName>
        <fullName evidence="1">Uncharacterized protein</fullName>
    </submittedName>
</protein>
<reference evidence="1 2" key="1">
    <citation type="submission" date="2019-09" db="EMBL/GenBank/DDBJ databases">
        <title>Polymorphobacter sp. isolated from a lake in China.</title>
        <authorList>
            <person name="Liu Z."/>
        </authorList>
    </citation>
    <scope>NUCLEOTIDE SEQUENCE [LARGE SCALE GENOMIC DNA]</scope>
    <source>
        <strain evidence="1 2">D40P</strain>
    </source>
</reference>
<keyword evidence="2" id="KW-1185">Reference proteome</keyword>
<comment type="caution">
    <text evidence="1">The sequence shown here is derived from an EMBL/GenBank/DDBJ whole genome shotgun (WGS) entry which is preliminary data.</text>
</comment>
<dbReference type="AlphaFoldDB" id="A0A7C9GP54"/>
<dbReference type="RefSeq" id="WP_152577674.1">
    <property type="nucleotide sequence ID" value="NZ_JAATJI010000001.1"/>
</dbReference>
<organism evidence="1 2">
    <name type="scientific">Sandarakinorhabdus fusca</name>
    <dbReference type="NCBI Taxonomy" id="1439888"/>
    <lineage>
        <taxon>Bacteria</taxon>
        <taxon>Pseudomonadati</taxon>
        <taxon>Pseudomonadota</taxon>
        <taxon>Alphaproteobacteria</taxon>
        <taxon>Sphingomonadales</taxon>
        <taxon>Sphingosinicellaceae</taxon>
        <taxon>Sandarakinorhabdus</taxon>
    </lineage>
</organism>